<dbReference type="EMBL" id="RCHT01000037">
    <property type="protein sequence ID" value="RLL08098.1"/>
    <property type="molecule type" value="Genomic_DNA"/>
</dbReference>
<reference evidence="2 3" key="1">
    <citation type="submission" date="2018-10" db="EMBL/GenBank/DDBJ databases">
        <title>Anaerotruncus faecis sp. nov., isolated from human feces.</title>
        <authorList>
            <person name="Wang Y.-J."/>
        </authorList>
    </citation>
    <scope>NUCLEOTIDE SEQUENCE [LARGE SCALE GENOMIC DNA]</scope>
    <source>
        <strain evidence="2 3">22A2-44</strain>
    </source>
</reference>
<gene>
    <name evidence="2" type="ORF">D4A47_12585</name>
</gene>
<evidence type="ECO:0000313" key="2">
    <source>
        <dbReference type="EMBL" id="RLL08098.1"/>
    </source>
</evidence>
<sequence length="61" mass="6648">MGAGIMLGGALIPRLAMPERYNDTWPPLALHCALYFLAAGLVAFAVSCLAAFLEERKRRRG</sequence>
<accession>A0A498CJY4</accession>
<dbReference type="AlphaFoldDB" id="A0A498CJY4"/>
<dbReference type="Proteomes" id="UP000276301">
    <property type="component" value="Unassembled WGS sequence"/>
</dbReference>
<organism evidence="2 3">
    <name type="scientific">Anaerotruncus massiliensis</name>
    <name type="common">ex Liu et al. 2021</name>
    <dbReference type="NCBI Taxonomy" id="2321404"/>
    <lineage>
        <taxon>Bacteria</taxon>
        <taxon>Bacillati</taxon>
        <taxon>Bacillota</taxon>
        <taxon>Clostridia</taxon>
        <taxon>Eubacteriales</taxon>
        <taxon>Oscillospiraceae</taxon>
        <taxon>Anaerotruncus</taxon>
    </lineage>
</organism>
<keyword evidence="1" id="KW-0812">Transmembrane</keyword>
<evidence type="ECO:0000313" key="3">
    <source>
        <dbReference type="Proteomes" id="UP000276301"/>
    </source>
</evidence>
<keyword evidence="1" id="KW-0472">Membrane</keyword>
<protein>
    <submittedName>
        <fullName evidence="2">Uncharacterized protein</fullName>
    </submittedName>
</protein>
<evidence type="ECO:0000256" key="1">
    <source>
        <dbReference type="SAM" id="Phobius"/>
    </source>
</evidence>
<feature type="transmembrane region" description="Helical" evidence="1">
    <location>
        <begin position="28"/>
        <end position="53"/>
    </location>
</feature>
<keyword evidence="1" id="KW-1133">Transmembrane helix</keyword>
<dbReference type="RefSeq" id="WP_121587538.1">
    <property type="nucleotide sequence ID" value="NZ_RCHT01000037.1"/>
</dbReference>
<proteinExistence type="predicted"/>
<comment type="caution">
    <text evidence="2">The sequence shown here is derived from an EMBL/GenBank/DDBJ whole genome shotgun (WGS) entry which is preliminary data.</text>
</comment>
<name>A0A498CJY4_9FIRM</name>
<keyword evidence="3" id="KW-1185">Reference proteome</keyword>